<evidence type="ECO:0000313" key="2">
    <source>
        <dbReference type="EMBL" id="NML32432.1"/>
    </source>
</evidence>
<dbReference type="PANTHER" id="PTHR41244:SF1">
    <property type="entry name" value="GLYCOSYLTRANSFERASE"/>
    <property type="match status" value="1"/>
</dbReference>
<dbReference type="Gene3D" id="3.20.20.80">
    <property type="entry name" value="Glycosidases"/>
    <property type="match status" value="1"/>
</dbReference>
<organism evidence="2 3">
    <name type="scientific">Paraburkholderia antibiotica</name>
    <dbReference type="NCBI Taxonomy" id="2728839"/>
    <lineage>
        <taxon>Bacteria</taxon>
        <taxon>Pseudomonadati</taxon>
        <taxon>Pseudomonadota</taxon>
        <taxon>Betaproteobacteria</taxon>
        <taxon>Burkholderiales</taxon>
        <taxon>Burkholderiaceae</taxon>
        <taxon>Paraburkholderia</taxon>
    </lineage>
</organism>
<name>A0A7X9X6K0_9BURK</name>
<evidence type="ECO:0000313" key="3">
    <source>
        <dbReference type="Proteomes" id="UP000583127"/>
    </source>
</evidence>
<feature type="signal peptide" evidence="1">
    <location>
        <begin position="1"/>
        <end position="27"/>
    </location>
</feature>
<dbReference type="Proteomes" id="UP000583127">
    <property type="component" value="Unassembled WGS sequence"/>
</dbReference>
<accession>A0A7X9X6K0</accession>
<evidence type="ECO:0008006" key="4">
    <source>
        <dbReference type="Google" id="ProtNLM"/>
    </source>
</evidence>
<gene>
    <name evidence="2" type="ORF">HHL14_16510</name>
</gene>
<proteinExistence type="predicted"/>
<keyword evidence="3" id="KW-1185">Reference proteome</keyword>
<dbReference type="PANTHER" id="PTHR41244">
    <property type="entry name" value="RHAMNAN SYNTHESIS F"/>
    <property type="match status" value="1"/>
</dbReference>
<comment type="caution">
    <text evidence="2">The sequence shown here is derived from an EMBL/GenBank/DDBJ whole genome shotgun (WGS) entry which is preliminary data.</text>
</comment>
<protein>
    <recommendedName>
        <fullName evidence="4">Glycosyltransferase WbsX</fullName>
    </recommendedName>
</protein>
<dbReference type="InterPro" id="IPR032719">
    <property type="entry name" value="WbsX"/>
</dbReference>
<reference evidence="2 3" key="1">
    <citation type="submission" date="2020-04" db="EMBL/GenBank/DDBJ databases">
        <title>Paraburkholderia sp. G-4-1-8 isolated from soil.</title>
        <authorList>
            <person name="Dahal R.H."/>
        </authorList>
    </citation>
    <scope>NUCLEOTIDE SEQUENCE [LARGE SCALE GENOMIC DNA]</scope>
    <source>
        <strain evidence="2 3">G-4-1-8</strain>
    </source>
</reference>
<dbReference type="EMBL" id="JABBFZ010000009">
    <property type="protein sequence ID" value="NML32432.1"/>
    <property type="molecule type" value="Genomic_DNA"/>
</dbReference>
<dbReference type="AlphaFoldDB" id="A0A7X9X6K0"/>
<evidence type="ECO:0000256" key="1">
    <source>
        <dbReference type="SAM" id="SignalP"/>
    </source>
</evidence>
<keyword evidence="1" id="KW-0732">Signal</keyword>
<feature type="chain" id="PRO_5031534437" description="Glycosyltransferase WbsX" evidence="1">
    <location>
        <begin position="28"/>
        <end position="366"/>
    </location>
</feature>
<dbReference type="Pfam" id="PF14307">
    <property type="entry name" value="Glyco_tran_WbsX"/>
    <property type="match status" value="1"/>
</dbReference>
<dbReference type="RefSeq" id="WP_169498687.1">
    <property type="nucleotide sequence ID" value="NZ_JABBFZ010000009.1"/>
</dbReference>
<sequence>MNTRFSMRWLLAVLVALLAIFNVECQAEGVGPAAKYTVGVYYFPGWRIAPPLFHNDPWTKIKNFPEREPAIGWYVDGDPTVTDWQNTKMASAGINLVVYDWYWLPKLGVELDHAVESFRKLPNKRGVRYALLWANHSGAPSSEQEFVDIVQYWVKHYFTDTAYYRVEGRPVVVIFAPIQLDTAAKAFGKSSSDLLREANEIAITAGLPGIEFVAATQAVADRADTFLPDAGYRALTAYNYQNAPTSTDGKQRESHSYAELTAGYRESWEWILAHSPIPYWLPVTSGWDKRAWGGSDDPAHDASVSTPASFRQHLLEAKQTLDANGRKTASTVIICCWNEYGEGSYIEPTKKSGEAYIDAVRDVFKK</sequence>